<protein>
    <submittedName>
        <fullName evidence="11">E3 ubiquitin-protein ligase LRSAM1</fullName>
    </submittedName>
</protein>
<evidence type="ECO:0000256" key="6">
    <source>
        <dbReference type="PROSITE-ProRule" id="PRU00175"/>
    </source>
</evidence>
<feature type="region of interest" description="Disordered" evidence="8">
    <location>
        <begin position="645"/>
        <end position="665"/>
    </location>
</feature>
<dbReference type="PROSITE" id="PS50105">
    <property type="entry name" value="SAM_DOMAIN"/>
    <property type="match status" value="1"/>
</dbReference>
<dbReference type="InterPro" id="IPR001611">
    <property type="entry name" value="Leu-rich_rpt"/>
</dbReference>
<dbReference type="PANTHER" id="PTHR48051">
    <property type="match status" value="1"/>
</dbReference>
<dbReference type="InterPro" id="IPR003591">
    <property type="entry name" value="Leu-rich_rpt_typical-subtyp"/>
</dbReference>
<keyword evidence="3" id="KW-0677">Repeat</keyword>
<dbReference type="InterPro" id="IPR032675">
    <property type="entry name" value="LRR_dom_sf"/>
</dbReference>
<keyword evidence="4 6" id="KW-0863">Zinc-finger</keyword>
<organism evidence="11">
    <name type="scientific">Crotalus adamanteus</name>
    <name type="common">Eastern diamondback rattlesnake</name>
    <dbReference type="NCBI Taxonomy" id="8729"/>
    <lineage>
        <taxon>Eukaryota</taxon>
        <taxon>Metazoa</taxon>
        <taxon>Chordata</taxon>
        <taxon>Craniata</taxon>
        <taxon>Vertebrata</taxon>
        <taxon>Euteleostomi</taxon>
        <taxon>Lepidosauria</taxon>
        <taxon>Squamata</taxon>
        <taxon>Bifurcata</taxon>
        <taxon>Unidentata</taxon>
        <taxon>Episquamata</taxon>
        <taxon>Toxicofera</taxon>
        <taxon>Serpentes</taxon>
        <taxon>Colubroidea</taxon>
        <taxon>Viperidae</taxon>
        <taxon>Crotalinae</taxon>
        <taxon>Crotalus</taxon>
    </lineage>
</organism>
<keyword evidence="2" id="KW-0479">Metal-binding</keyword>
<dbReference type="InterPro" id="IPR013083">
    <property type="entry name" value="Znf_RING/FYVE/PHD"/>
</dbReference>
<feature type="domain" description="RING-type" evidence="9">
    <location>
        <begin position="675"/>
        <end position="710"/>
    </location>
</feature>
<evidence type="ECO:0000256" key="1">
    <source>
        <dbReference type="ARBA" id="ARBA00022614"/>
    </source>
</evidence>
<keyword evidence="7" id="KW-0175">Coiled coil</keyword>
<dbReference type="InterPro" id="IPR013761">
    <property type="entry name" value="SAM/pointed_sf"/>
</dbReference>
<dbReference type="CDD" id="cd16515">
    <property type="entry name" value="RING-HC_LRSAM1"/>
    <property type="match status" value="1"/>
</dbReference>
<dbReference type="PROSITE" id="PS50089">
    <property type="entry name" value="ZF_RING_2"/>
    <property type="match status" value="1"/>
</dbReference>
<dbReference type="EMBL" id="GBEX01003831">
    <property type="protein sequence ID" value="JAI10729.1"/>
    <property type="molecule type" value="mRNA"/>
</dbReference>
<dbReference type="SUPFAM" id="SSF57850">
    <property type="entry name" value="RING/U-box"/>
    <property type="match status" value="1"/>
</dbReference>
<dbReference type="SUPFAM" id="SSF52058">
    <property type="entry name" value="L domain-like"/>
    <property type="match status" value="1"/>
</dbReference>
<dbReference type="Gene3D" id="1.10.150.50">
    <property type="entry name" value="Transcription Factor, Ets-1"/>
    <property type="match status" value="1"/>
</dbReference>
<evidence type="ECO:0000256" key="8">
    <source>
        <dbReference type="SAM" id="MobiDB-lite"/>
    </source>
</evidence>
<sequence length="741" mass="85028">MPLFFRKRKASNEARKRLEYQMYLAKEAGADDVLDISRCELSELPYGAFSTCKVLQKKVLIAHTNFLMSLVPKSCSLSNLVTIKVLDLHDNQLTSLPANIGQLISLQVLNVEKNVLKALPDSIGDLVQLQTLNLKGNKLKQLPSTLEGLRSLRTLDISENLVRELPQTLAHIRTLETLSLDASGMVYPPGEICSTGTVAIQQFLCDELGTEYNPPSQYLLPVLEREGKETSVDGIQRTADKYMEDEAEWQNKFLDYEKRKEQKMQEKLEFERWLDLEQREQVHLMHQSHVQKGEFLQSMKEEQMKLEEGLTRHQQRLGTERLKLLDQLKQMEQGVASRIQKLLEDNQRQKQSSEILKSLENDRIRMEQLMAITQEETEQLRKKEVAAAMKQMLSETYRNRLLQGACESRRQDLVNQTCSSLAKMDEKFQQILAWQQLDQNKAISQILQESEMQKAAFEALQVKRDVMHCQIRNQIKLIERELLQLTQLELKRQQLDTEALQEAIGEQRRTLSYLLQQLLKEKKEREEELQTILKELEAKSETKQENYWLIQYQRLLNQKPLSLRLQEEGLERQLVKLLTGLSAEQYLPIFAHHRISLEMLSHMVPGDLAKIGITESGLQRAIIQKAREIQAVAETIPELLKPAEEVGPSAPEFGEESAQPEVPSAPPPEEHHCECVVCMELEAQVVFLYCGHVCCCQKCSEALHTCPLCRQAIVQRIRLFHSGYSPPEDAKGAGFSPGGEM</sequence>
<reference evidence="11" key="1">
    <citation type="submission" date="2014-05" db="EMBL/GenBank/DDBJ databases">
        <title>The extremes of toxin expression variation revealed in two sympatric snake species.</title>
        <authorList>
            <person name="Margres M.J."/>
            <person name="Wray K.P."/>
            <person name="McGivern J.J."/>
            <person name="Seavy M."/>
            <person name="Sanader D."/>
            <person name="Facente J."/>
            <person name="Rokyta D.R."/>
        </authorList>
    </citation>
    <scope>NUCLEOTIDE SEQUENCE</scope>
</reference>
<dbReference type="FunFam" id="1.10.1170.10:FF:000002">
    <property type="entry name" value="Baculoviral IAP repeat containing 7"/>
    <property type="match status" value="1"/>
</dbReference>
<evidence type="ECO:0000256" key="3">
    <source>
        <dbReference type="ARBA" id="ARBA00022737"/>
    </source>
</evidence>
<evidence type="ECO:0000256" key="5">
    <source>
        <dbReference type="ARBA" id="ARBA00022833"/>
    </source>
</evidence>
<dbReference type="PANTHER" id="PTHR48051:SF47">
    <property type="entry name" value="LEUCINE RICH REPEAT AND STERILE ALPHA MOTIF CONTAINING 1"/>
    <property type="match status" value="1"/>
</dbReference>
<keyword evidence="5" id="KW-0862">Zinc</keyword>
<dbReference type="SMART" id="SM00369">
    <property type="entry name" value="LRR_TYP"/>
    <property type="match status" value="4"/>
</dbReference>
<dbReference type="SUPFAM" id="SSF47769">
    <property type="entry name" value="SAM/Pointed domain"/>
    <property type="match status" value="1"/>
</dbReference>
<evidence type="ECO:0000256" key="7">
    <source>
        <dbReference type="SAM" id="Coils"/>
    </source>
</evidence>
<dbReference type="AlphaFoldDB" id="A0A0F7Z8F9"/>
<dbReference type="Gene3D" id="3.80.10.10">
    <property type="entry name" value="Ribonuclease Inhibitor"/>
    <property type="match status" value="1"/>
</dbReference>
<dbReference type="InterPro" id="IPR050216">
    <property type="entry name" value="LRR_domain-containing"/>
</dbReference>
<feature type="domain" description="SAM" evidence="10">
    <location>
        <begin position="572"/>
        <end position="632"/>
    </location>
</feature>
<evidence type="ECO:0000313" key="11">
    <source>
        <dbReference type="EMBL" id="JAI10729.1"/>
    </source>
</evidence>
<dbReference type="GO" id="GO:0005737">
    <property type="term" value="C:cytoplasm"/>
    <property type="evidence" value="ECO:0007669"/>
    <property type="project" value="TreeGrafter"/>
</dbReference>
<keyword evidence="1" id="KW-0433">Leucine-rich repeat</keyword>
<dbReference type="InterPro" id="IPR001660">
    <property type="entry name" value="SAM"/>
</dbReference>
<dbReference type="Pfam" id="PF13920">
    <property type="entry name" value="zf-C3HC4_3"/>
    <property type="match status" value="1"/>
</dbReference>
<dbReference type="SMART" id="SM00364">
    <property type="entry name" value="LRR_BAC"/>
    <property type="match status" value="4"/>
</dbReference>
<evidence type="ECO:0000256" key="4">
    <source>
        <dbReference type="ARBA" id="ARBA00022771"/>
    </source>
</evidence>
<evidence type="ECO:0000259" key="10">
    <source>
        <dbReference type="PROSITE" id="PS50105"/>
    </source>
</evidence>
<dbReference type="Pfam" id="PF13855">
    <property type="entry name" value="LRR_8"/>
    <property type="match status" value="1"/>
</dbReference>
<proteinExistence type="evidence at transcript level"/>
<feature type="coiled-coil region" evidence="7">
    <location>
        <begin position="478"/>
        <end position="546"/>
    </location>
</feature>
<evidence type="ECO:0000259" key="9">
    <source>
        <dbReference type="PROSITE" id="PS50089"/>
    </source>
</evidence>
<evidence type="ECO:0000256" key="2">
    <source>
        <dbReference type="ARBA" id="ARBA00022723"/>
    </source>
</evidence>
<dbReference type="Pfam" id="PF07647">
    <property type="entry name" value="SAM_2"/>
    <property type="match status" value="1"/>
</dbReference>
<dbReference type="Gene3D" id="3.30.40.10">
    <property type="entry name" value="Zinc/RING finger domain, C3HC4 (zinc finger)"/>
    <property type="match status" value="1"/>
</dbReference>
<dbReference type="InterPro" id="IPR001841">
    <property type="entry name" value="Znf_RING"/>
</dbReference>
<dbReference type="GO" id="GO:0008270">
    <property type="term" value="F:zinc ion binding"/>
    <property type="evidence" value="ECO:0007669"/>
    <property type="project" value="UniProtKB-KW"/>
</dbReference>
<dbReference type="PROSITE" id="PS51450">
    <property type="entry name" value="LRR"/>
    <property type="match status" value="2"/>
</dbReference>
<name>A0A0F7Z8F9_CROAD</name>
<accession>A0A0F7Z8F9</accession>
<dbReference type="FunFam" id="3.80.10.10:FF:000174">
    <property type="entry name" value="E3 ubiquitin-protein ligase LRSAM1 isoform 1"/>
    <property type="match status" value="1"/>
</dbReference>
<dbReference type="SMART" id="SM00454">
    <property type="entry name" value="SAM"/>
    <property type="match status" value="1"/>
</dbReference>